<dbReference type="Proteomes" id="UP000634805">
    <property type="component" value="Unassembled WGS sequence"/>
</dbReference>
<dbReference type="AlphaFoldDB" id="A0A811TA57"/>
<comment type="caution">
    <text evidence="1">The sequence shown here is derived from an EMBL/GenBank/DDBJ whole genome shotgun (WGS) entry which is preliminary data.</text>
</comment>
<name>A0A811TA57_9EURY</name>
<gene>
    <name evidence="1" type="ORF">EMLJLAPB_00476</name>
</gene>
<evidence type="ECO:0000313" key="1">
    <source>
        <dbReference type="EMBL" id="CAD6493211.1"/>
    </source>
</evidence>
<evidence type="ECO:0000313" key="2">
    <source>
        <dbReference type="Proteomes" id="UP000634805"/>
    </source>
</evidence>
<sequence length="35" mass="4225">MISKNLGRPKKTIPESYENIILKKYERYRLNAFIP</sequence>
<accession>A0A811TA57</accession>
<dbReference type="EMBL" id="CAJHIS010000010">
    <property type="protein sequence ID" value="CAD6493211.1"/>
    <property type="molecule type" value="Genomic_DNA"/>
</dbReference>
<reference evidence="1" key="1">
    <citation type="submission" date="2020-10" db="EMBL/GenBank/DDBJ databases">
        <authorList>
            <person name="Hahn C.J."/>
            <person name="Laso-Perez R."/>
            <person name="Vulcano F."/>
            <person name="Vaziourakis K.-M."/>
            <person name="Stokke R."/>
            <person name="Steen I.H."/>
            <person name="Teske A."/>
            <person name="Boetius A."/>
            <person name="Liebeke M."/>
            <person name="Amann R."/>
            <person name="Knittel K."/>
        </authorList>
    </citation>
    <scope>NUCLEOTIDE SEQUENCE</scope>
    <source>
        <strain evidence="1">Gfbio:e3339647-f889-4370-9287-4fb5cb688e4c:AG392D22_GoMArc1</strain>
    </source>
</reference>
<proteinExistence type="predicted"/>
<organism evidence="1 2">
    <name type="scientific">Candidatus Argoarchaeum ethanivorans</name>
    <dbReference type="NCBI Taxonomy" id="2608793"/>
    <lineage>
        <taxon>Archaea</taxon>
        <taxon>Methanobacteriati</taxon>
        <taxon>Methanobacteriota</taxon>
        <taxon>Stenosarchaea group</taxon>
        <taxon>Methanomicrobia</taxon>
        <taxon>Methanosarcinales</taxon>
        <taxon>Methanosarcinales incertae sedis</taxon>
        <taxon>GOM Arc I cluster</taxon>
        <taxon>Candidatus Argoarchaeum</taxon>
    </lineage>
</organism>
<protein>
    <submittedName>
        <fullName evidence="1">Uncharacterized protein</fullName>
    </submittedName>
</protein>